<evidence type="ECO:0000256" key="7">
    <source>
        <dbReference type="ARBA" id="ARBA00023136"/>
    </source>
</evidence>
<feature type="coiled-coil region" evidence="8">
    <location>
        <begin position="38"/>
        <end position="86"/>
    </location>
</feature>
<evidence type="ECO:0000256" key="5">
    <source>
        <dbReference type="ARBA" id="ARBA00022989"/>
    </source>
</evidence>
<dbReference type="InterPro" id="IPR026139">
    <property type="entry name" value="GOLM1/CASC4"/>
</dbReference>
<dbReference type="PROSITE" id="PS51257">
    <property type="entry name" value="PROKAR_LIPOPROTEIN"/>
    <property type="match status" value="1"/>
</dbReference>
<dbReference type="OrthoDB" id="9947543at2759"/>
<protein>
    <recommendedName>
        <fullName evidence="11">Golgi membrane protein 1</fullName>
    </recommendedName>
</protein>
<keyword evidence="7" id="KW-0472">Membrane</keyword>
<sequence length="128" mass="14634">MGLGSGRRVMKSPPLLLAVLLACVFVLGINYWITSTRCVELQNRVMELEGRIRRAAAERGAVEVKKNEFEDMLAKQEKQIDTIQSLHSSKMQKVQLLCKSEKVRRFPSHLDYISPPCTRTLREPYSDV</sequence>
<dbReference type="GO" id="GO:0005794">
    <property type="term" value="C:Golgi apparatus"/>
    <property type="evidence" value="ECO:0007669"/>
    <property type="project" value="TreeGrafter"/>
</dbReference>
<keyword evidence="4" id="KW-0735">Signal-anchor</keyword>
<evidence type="ECO:0000256" key="6">
    <source>
        <dbReference type="ARBA" id="ARBA00023054"/>
    </source>
</evidence>
<name>A0A8J6FH05_ELECQ</name>
<keyword evidence="3" id="KW-0812">Transmembrane</keyword>
<keyword evidence="6 8" id="KW-0175">Coiled coil</keyword>
<gene>
    <name evidence="9" type="ORF">GDO78_006953</name>
</gene>
<evidence type="ECO:0008006" key="11">
    <source>
        <dbReference type="Google" id="ProtNLM"/>
    </source>
</evidence>
<accession>A0A8J6FH05</accession>
<dbReference type="AlphaFoldDB" id="A0A8J6FH05"/>
<comment type="subcellular location">
    <subcellularLocation>
        <location evidence="1">Membrane</location>
        <topology evidence="1">Single-pass type II membrane protein</topology>
    </subcellularLocation>
</comment>
<evidence type="ECO:0000313" key="10">
    <source>
        <dbReference type="Proteomes" id="UP000770717"/>
    </source>
</evidence>
<comment type="similarity">
    <text evidence="2">Belongs to the GOLM family.</text>
</comment>
<dbReference type="PANTHER" id="PTHR15896:SF8">
    <property type="entry name" value="GOLGI MEMBRANE PROTEIN 1"/>
    <property type="match status" value="1"/>
</dbReference>
<evidence type="ECO:0000256" key="2">
    <source>
        <dbReference type="ARBA" id="ARBA00007474"/>
    </source>
</evidence>
<evidence type="ECO:0000256" key="4">
    <source>
        <dbReference type="ARBA" id="ARBA00022968"/>
    </source>
</evidence>
<evidence type="ECO:0000256" key="3">
    <source>
        <dbReference type="ARBA" id="ARBA00022692"/>
    </source>
</evidence>
<evidence type="ECO:0000313" key="9">
    <source>
        <dbReference type="EMBL" id="KAG9486835.1"/>
    </source>
</evidence>
<reference evidence="9" key="1">
    <citation type="thesis" date="2020" institute="ProQuest LLC" country="789 East Eisenhower Parkway, Ann Arbor, MI, USA">
        <title>Comparative Genomics and Chromosome Evolution.</title>
        <authorList>
            <person name="Mudd A.B."/>
        </authorList>
    </citation>
    <scope>NUCLEOTIDE SEQUENCE</scope>
    <source>
        <strain evidence="9">HN-11 Male</strain>
        <tissue evidence="9">Kidney and liver</tissue>
    </source>
</reference>
<dbReference type="GO" id="GO:0016020">
    <property type="term" value="C:membrane"/>
    <property type="evidence" value="ECO:0007669"/>
    <property type="project" value="UniProtKB-SubCell"/>
</dbReference>
<dbReference type="PANTHER" id="PTHR15896">
    <property type="entry name" value="GOLGI PHOSPHOPROTEIN 2/GP73-RELATED"/>
    <property type="match status" value="1"/>
</dbReference>
<evidence type="ECO:0000256" key="1">
    <source>
        <dbReference type="ARBA" id="ARBA00004606"/>
    </source>
</evidence>
<dbReference type="EMBL" id="WNTK01000003">
    <property type="protein sequence ID" value="KAG9486835.1"/>
    <property type="molecule type" value="Genomic_DNA"/>
</dbReference>
<dbReference type="Proteomes" id="UP000770717">
    <property type="component" value="Unassembled WGS sequence"/>
</dbReference>
<keyword evidence="5" id="KW-1133">Transmembrane helix</keyword>
<organism evidence="9 10">
    <name type="scientific">Eleutherodactylus coqui</name>
    <name type="common">Puerto Rican coqui</name>
    <dbReference type="NCBI Taxonomy" id="57060"/>
    <lineage>
        <taxon>Eukaryota</taxon>
        <taxon>Metazoa</taxon>
        <taxon>Chordata</taxon>
        <taxon>Craniata</taxon>
        <taxon>Vertebrata</taxon>
        <taxon>Euteleostomi</taxon>
        <taxon>Amphibia</taxon>
        <taxon>Batrachia</taxon>
        <taxon>Anura</taxon>
        <taxon>Neobatrachia</taxon>
        <taxon>Hyloidea</taxon>
        <taxon>Eleutherodactylidae</taxon>
        <taxon>Eleutherodactylinae</taxon>
        <taxon>Eleutherodactylus</taxon>
        <taxon>Eleutherodactylus</taxon>
    </lineage>
</organism>
<comment type="caution">
    <text evidence="9">The sequence shown here is derived from an EMBL/GenBank/DDBJ whole genome shotgun (WGS) entry which is preliminary data.</text>
</comment>
<dbReference type="PRINTS" id="PR02084">
    <property type="entry name" value="GOLM1CASC4"/>
</dbReference>
<proteinExistence type="inferred from homology"/>
<keyword evidence="10" id="KW-1185">Reference proteome</keyword>
<evidence type="ECO:0000256" key="8">
    <source>
        <dbReference type="SAM" id="Coils"/>
    </source>
</evidence>